<dbReference type="Proteomes" id="UP000604083">
    <property type="component" value="Unassembled WGS sequence"/>
</dbReference>
<evidence type="ECO:0000313" key="2">
    <source>
        <dbReference type="EMBL" id="MBK1834994.1"/>
    </source>
</evidence>
<proteinExistence type="predicted"/>
<reference evidence="2" key="1">
    <citation type="submission" date="2021-01" db="EMBL/GenBank/DDBJ databases">
        <title>Modified the classification status of verrucomicrobia.</title>
        <authorList>
            <person name="Feng X."/>
        </authorList>
    </citation>
    <scope>NUCLEOTIDE SEQUENCE</scope>
    <source>
        <strain evidence="2">KCTC 12986</strain>
    </source>
</reference>
<dbReference type="EMBL" id="JAENIO010000038">
    <property type="protein sequence ID" value="MBK1834994.1"/>
    <property type="molecule type" value="Genomic_DNA"/>
</dbReference>
<sequence>MKRFGKQAAFSLSRAIESYAGPLCRVSTVESGEVDCFSRDEIATLANETSPTVKRLYNQAFVDPGFVPEFIEIGTPELRLINGCPVVVNPAVTVHLGDDIEQVWAVLGAGAGHAPGVDVMDFEAAGNHRLKLGDTCEIGAFFPSAVTFEPYCSVNNLVPMVLKGSVKTEKLTHDRNDRPELKTVTEAQAYFRLNGRFVRVSGGFTSPGEFVDIGGDTTPGAETYFAELILTTRSLEIEVSEAWEKEAAKRFNLYLASEKVGLAGDIERSTNREFKPVSWWEGSDGISGETGPLDRGTIAQEARDHWLLADNSIEATPAGHDAIRTVDDLGDPTRIVGEWDNTDDPENYNVNSADGFTVMTFIRRNSIPDDGNNYYIFYKDHLKLAFRDNKFRAVVGWTNTPPDDLSLSGRFEVLTNQWTTAGLTYSDRRNKLRTHTGPYDIVESGDAIDYDPDLGDTKVYLGNNSGSSAHADITIAAFVFLPYTLHPDTFRRISLFWQKKYGGGVSSHDSTSYIDDTGFELTDVQAMGHNLLQYIRKDLREKVEFAMIPEGLFKFQTGNQVQSFKCHITGREIQVLSNPPATLEFDEKRQKQKLVIPAQTSGTPAKLSPVSPPSTDHFYAHVTVRDVLNGEAQTFFEIDGVGTGKVSAYRAARDYNTRLEFSAWGTATSFPRHSYHVSASRPTRLIELFAHPLLNRSLSRYWPRSTSNYNVGGAIGRNRDWEERGIGRLIIENQRWARDCAIAGLLGLPEVGDDVADDETGEFPRNADGNVKRAIRFINWGWQFQVTDPEDPNFGGFESGDMLHSSSFFLEAAANILQCLRESDEVHGTQWESYLDTYYNLRPSDWGPKIRILAEWLGDPAVWNPEDDPSVYADTLEPFTHRFFLRGWGIWLAGHLLEDDAIKASGEVLLEMGMNKQAENGVNPERWAKDTSYQCVGCALLGQYYILSENEDLKARIPEVIRKAMESAEEEFNLVTGEVEFEGYRALTETARAGGRKTFDMRFYAYACLAADAVLDTHEFSEVGARVISRSERYHDLSTIAYTVSGDGGVDVSGNLNVDGYNESEPLDQVGLGSTIQMSLGNGSEPMEVFDIVMMASDSPLFVTAADLTAIVKIPARRYHQPINDPDASDPLFNEDESIPV</sequence>
<organism evidence="2 3">
    <name type="scientific">Roseibacillus ishigakijimensis</name>
    <dbReference type="NCBI Taxonomy" id="454146"/>
    <lineage>
        <taxon>Bacteria</taxon>
        <taxon>Pseudomonadati</taxon>
        <taxon>Verrucomicrobiota</taxon>
        <taxon>Verrucomicrobiia</taxon>
        <taxon>Verrucomicrobiales</taxon>
        <taxon>Verrucomicrobiaceae</taxon>
        <taxon>Roseibacillus</taxon>
    </lineage>
</organism>
<accession>A0A934VLS7</accession>
<comment type="caution">
    <text evidence="2">The sequence shown here is derived from an EMBL/GenBank/DDBJ whole genome shotgun (WGS) entry which is preliminary data.</text>
</comment>
<feature type="region of interest" description="Disordered" evidence="1">
    <location>
        <begin position="1122"/>
        <end position="1141"/>
    </location>
</feature>
<dbReference type="AlphaFoldDB" id="A0A934VLS7"/>
<protein>
    <submittedName>
        <fullName evidence="2">Uncharacterized protein</fullName>
    </submittedName>
</protein>
<keyword evidence="3" id="KW-1185">Reference proteome</keyword>
<evidence type="ECO:0000313" key="3">
    <source>
        <dbReference type="Proteomes" id="UP000604083"/>
    </source>
</evidence>
<name>A0A934VLS7_9BACT</name>
<gene>
    <name evidence="2" type="ORF">JIN78_13065</name>
</gene>
<evidence type="ECO:0000256" key="1">
    <source>
        <dbReference type="SAM" id="MobiDB-lite"/>
    </source>
</evidence>
<dbReference type="RefSeq" id="WP_200392428.1">
    <property type="nucleotide sequence ID" value="NZ_JAENIO010000038.1"/>
</dbReference>